<dbReference type="SMART" id="SM00240">
    <property type="entry name" value="FHA"/>
    <property type="match status" value="2"/>
</dbReference>
<dbReference type="Pfam" id="PF13240">
    <property type="entry name" value="Zn_Ribbon_1"/>
    <property type="match status" value="1"/>
</dbReference>
<dbReference type="Gene3D" id="2.60.200.20">
    <property type="match status" value="2"/>
</dbReference>
<name>A0A8J3MQF2_9CHLR</name>
<dbReference type="PANTHER" id="PTHR23308">
    <property type="entry name" value="NUCLEAR INHIBITOR OF PROTEIN PHOSPHATASE-1"/>
    <property type="match status" value="1"/>
</dbReference>
<dbReference type="EMBL" id="BNJF01000001">
    <property type="protein sequence ID" value="GHO42701.1"/>
    <property type="molecule type" value="Genomic_DNA"/>
</dbReference>
<reference evidence="2" key="1">
    <citation type="submission" date="2020-10" db="EMBL/GenBank/DDBJ databases">
        <title>Taxonomic study of unclassified bacteria belonging to the class Ktedonobacteria.</title>
        <authorList>
            <person name="Yabe S."/>
            <person name="Wang C.M."/>
            <person name="Zheng Y."/>
            <person name="Sakai Y."/>
            <person name="Cavaletti L."/>
            <person name="Monciardini P."/>
            <person name="Donadio S."/>
        </authorList>
    </citation>
    <scope>NUCLEOTIDE SEQUENCE</scope>
    <source>
        <strain evidence="2">SOSP1-1</strain>
    </source>
</reference>
<dbReference type="Pfam" id="PF00498">
    <property type="entry name" value="FHA"/>
    <property type="match status" value="2"/>
</dbReference>
<feature type="domain" description="FHA" evidence="1">
    <location>
        <begin position="47"/>
        <end position="96"/>
    </location>
</feature>
<dbReference type="InterPro" id="IPR050923">
    <property type="entry name" value="Cell_Proc_Reg/RNA_Proc"/>
</dbReference>
<feature type="domain" description="FHA" evidence="1">
    <location>
        <begin position="223"/>
        <end position="272"/>
    </location>
</feature>
<keyword evidence="3" id="KW-1185">Reference proteome</keyword>
<dbReference type="AlphaFoldDB" id="A0A8J3MQF2"/>
<dbReference type="CDD" id="cd00060">
    <property type="entry name" value="FHA"/>
    <property type="match status" value="2"/>
</dbReference>
<evidence type="ECO:0000313" key="3">
    <source>
        <dbReference type="Proteomes" id="UP000612362"/>
    </source>
</evidence>
<dbReference type="SUPFAM" id="SSF49879">
    <property type="entry name" value="SMAD/FHA domain"/>
    <property type="match status" value="2"/>
</dbReference>
<dbReference type="InterPro" id="IPR008984">
    <property type="entry name" value="SMAD_FHA_dom_sf"/>
</dbReference>
<sequence>MRNMQSSSPTQDTLKEPALQESCLVPVTSVDIQPTLQKVYLSQTQVLSIGRQEGCGLIVNHKTISRRHAEISYANGQYVLRDLGSKNGSRVNERRITPNSLIVLKPESKVQFGDVAFLFQTQQVDPSGSILLNKQQKLALFAPPRAKDVGEQEREADITRISEAINSGVQGQPALSHDGSLIFPGATSPLPFEAVSTLRQGPVLVVLLRGKPTLFPLSAQKHVTIGRDAQNDITLSEMSISRKHAYIFPGPDGLYIRDLQSGNGIRVNHSHITSACRLTHEAHIAFGNISAYFMHYQQPLFPVPPSMPNGVVPVVRVSSQKRDSETMPAAVALVSAPRQANCRQCGEQLVMHAKFCPRCGAQQ</sequence>
<protein>
    <recommendedName>
        <fullName evidence="1">FHA domain-containing protein</fullName>
    </recommendedName>
</protein>
<dbReference type="RefSeq" id="WP_220192212.1">
    <property type="nucleotide sequence ID" value="NZ_BNJF01000001.1"/>
</dbReference>
<dbReference type="InterPro" id="IPR026870">
    <property type="entry name" value="Zinc_ribbon_dom"/>
</dbReference>
<proteinExistence type="predicted"/>
<dbReference type="PROSITE" id="PS50006">
    <property type="entry name" value="FHA_DOMAIN"/>
    <property type="match status" value="2"/>
</dbReference>
<evidence type="ECO:0000259" key="1">
    <source>
        <dbReference type="PROSITE" id="PS50006"/>
    </source>
</evidence>
<dbReference type="InterPro" id="IPR000253">
    <property type="entry name" value="FHA_dom"/>
</dbReference>
<dbReference type="Proteomes" id="UP000612362">
    <property type="component" value="Unassembled WGS sequence"/>
</dbReference>
<accession>A0A8J3MQF2</accession>
<gene>
    <name evidence="2" type="ORF">KSX_08640</name>
</gene>
<organism evidence="2 3">
    <name type="scientific">Ktedonospora formicarum</name>
    <dbReference type="NCBI Taxonomy" id="2778364"/>
    <lineage>
        <taxon>Bacteria</taxon>
        <taxon>Bacillati</taxon>
        <taxon>Chloroflexota</taxon>
        <taxon>Ktedonobacteria</taxon>
        <taxon>Ktedonobacterales</taxon>
        <taxon>Ktedonobacteraceae</taxon>
        <taxon>Ktedonospora</taxon>
    </lineage>
</organism>
<comment type="caution">
    <text evidence="2">The sequence shown here is derived from an EMBL/GenBank/DDBJ whole genome shotgun (WGS) entry which is preliminary data.</text>
</comment>
<evidence type="ECO:0000313" key="2">
    <source>
        <dbReference type="EMBL" id="GHO42701.1"/>
    </source>
</evidence>